<dbReference type="OrthoDB" id="9784270at2"/>
<organism evidence="4 5">
    <name type="scientific">Derxia gummosa DSM 723</name>
    <dbReference type="NCBI Taxonomy" id="1121388"/>
    <lineage>
        <taxon>Bacteria</taxon>
        <taxon>Pseudomonadati</taxon>
        <taxon>Pseudomonadota</taxon>
        <taxon>Betaproteobacteria</taxon>
        <taxon>Burkholderiales</taxon>
        <taxon>Alcaligenaceae</taxon>
        <taxon>Derxia</taxon>
    </lineage>
</organism>
<evidence type="ECO:0000313" key="5">
    <source>
        <dbReference type="RefSeq" id="WP_084544772.1"/>
    </source>
</evidence>
<feature type="compositionally biased region" description="Basic and acidic residues" evidence="1">
    <location>
        <begin position="187"/>
        <end position="196"/>
    </location>
</feature>
<dbReference type="RefSeq" id="WP_084544772.1">
    <property type="nucleotide sequence ID" value="NZ_AXWS01000007.1"/>
</dbReference>
<dbReference type="AlphaFoldDB" id="A0A8B6XAV4"/>
<reference evidence="5" key="1">
    <citation type="submission" date="2025-08" db="UniProtKB">
        <authorList>
            <consortium name="RefSeq"/>
        </authorList>
    </citation>
    <scope>IDENTIFICATION</scope>
</reference>
<dbReference type="Proteomes" id="UP000675920">
    <property type="component" value="Unplaced"/>
</dbReference>
<feature type="domain" description="SpoVR-like C-terminal" evidence="3">
    <location>
        <begin position="433"/>
        <end position="486"/>
    </location>
</feature>
<dbReference type="InterPro" id="IPR056174">
    <property type="entry name" value="SpoVR_N"/>
</dbReference>
<evidence type="ECO:0000259" key="2">
    <source>
        <dbReference type="Pfam" id="PF04293"/>
    </source>
</evidence>
<dbReference type="InterPro" id="IPR007390">
    <property type="entry name" value="Spore_V_R"/>
</dbReference>
<dbReference type="NCBIfam" id="NF008737">
    <property type="entry name" value="PRK11767.1"/>
    <property type="match status" value="1"/>
</dbReference>
<dbReference type="PANTHER" id="PTHR30029:SF2">
    <property type="entry name" value="STAGE V SPORULATION PROTEIN R"/>
    <property type="match status" value="1"/>
</dbReference>
<accession>A0A8B6XAV4</accession>
<dbReference type="Pfam" id="PF24755">
    <property type="entry name" value="SpoVR_C"/>
    <property type="match status" value="1"/>
</dbReference>
<dbReference type="PANTHER" id="PTHR30029">
    <property type="entry name" value="STAGE V SPORULATION PROTEIN R"/>
    <property type="match status" value="1"/>
</dbReference>
<evidence type="ECO:0000259" key="3">
    <source>
        <dbReference type="Pfam" id="PF24755"/>
    </source>
</evidence>
<keyword evidence="4" id="KW-1185">Reference proteome</keyword>
<protein>
    <submittedName>
        <fullName evidence="5">SpoVR family protein</fullName>
    </submittedName>
</protein>
<sequence>MGYISTGSEWTFDLIAEYDRAIADIAINEFKLDVYRNQIEVIGSEQMLDAYASAGMPVHYAHWSYGKELVRNERAYKTGRQGLAYEIVINSDPCIAYLMEENTMLMQALVIAHASYGHNAVFKGNYLFRQWTQADAILDYLVFARDYIRKCEERYGIDAVEDVLDAAHALQHHGVDRYRRPPPLSADAERRRQDEADETRRLMYDDLMARTTLKHAAEIEAKHDRYPPEPEENLLYFIEKNAPKLATWQREVVRIVRKMAQYFYPQTQTQVLNEGYATFTHYNVLNRMHEKGLINDAYMMEFLHSHTNVVFQRQDPEGQKMYPINPYALGFAIYRDIQRICLEPTEEDKRWFPEFAGTKDWIKVTDFAMRNFKDESFIRQFLSPNVIREFRFFAVEDSVNKSVYRVDSIHNEDGYRRVRSLLADQYARENRVPDIQVTQYNRLTDRSLTLTHTRQNQRPLDDESAGKTLEYLANLWGFPVRIESRDPGSEARVGLLTRSPRGLAATA</sequence>
<dbReference type="InterPro" id="IPR057008">
    <property type="entry name" value="SpoVR-like_C"/>
</dbReference>
<dbReference type="Pfam" id="PF04293">
    <property type="entry name" value="SpoVR"/>
    <property type="match status" value="1"/>
</dbReference>
<evidence type="ECO:0000256" key="1">
    <source>
        <dbReference type="SAM" id="MobiDB-lite"/>
    </source>
</evidence>
<name>A0A8B6XAV4_9BURK</name>
<proteinExistence type="predicted"/>
<feature type="region of interest" description="Disordered" evidence="1">
    <location>
        <begin position="176"/>
        <end position="196"/>
    </location>
</feature>
<evidence type="ECO:0000313" key="4">
    <source>
        <dbReference type="Proteomes" id="UP000675920"/>
    </source>
</evidence>
<feature type="domain" description="SpoVR protein-like N-terminal" evidence="2">
    <location>
        <begin position="9"/>
        <end position="428"/>
    </location>
</feature>
<dbReference type="InterPro" id="IPR057270">
    <property type="entry name" value="Ycgb-like"/>
</dbReference>